<dbReference type="PANTHER" id="PTHR24321">
    <property type="entry name" value="DEHYDROGENASES, SHORT CHAIN"/>
    <property type="match status" value="1"/>
</dbReference>
<keyword evidence="2 5" id="KW-0560">Oxidoreductase</keyword>
<name>A0ABW3W0S3_9ACTN</name>
<dbReference type="InterPro" id="IPR036291">
    <property type="entry name" value="NAD(P)-bd_dom_sf"/>
</dbReference>
<gene>
    <name evidence="5" type="ORF">ACFQ3F_09540</name>
</gene>
<comment type="caution">
    <text evidence="5">The sequence shown here is derived from an EMBL/GenBank/DDBJ whole genome shotgun (WGS) entry which is preliminary data.</text>
</comment>
<dbReference type="NCBIfam" id="NF005559">
    <property type="entry name" value="PRK07231.1"/>
    <property type="match status" value="1"/>
</dbReference>
<dbReference type="Proteomes" id="UP001597229">
    <property type="component" value="Unassembled WGS sequence"/>
</dbReference>
<dbReference type="PRINTS" id="PR00080">
    <property type="entry name" value="SDRFAMILY"/>
</dbReference>
<dbReference type="PRINTS" id="PR00081">
    <property type="entry name" value="GDHRDH"/>
</dbReference>
<keyword evidence="6" id="KW-1185">Reference proteome</keyword>
<dbReference type="Pfam" id="PF13561">
    <property type="entry name" value="adh_short_C2"/>
    <property type="match status" value="1"/>
</dbReference>
<evidence type="ECO:0000256" key="3">
    <source>
        <dbReference type="ARBA" id="ARBA00023027"/>
    </source>
</evidence>
<evidence type="ECO:0000313" key="5">
    <source>
        <dbReference type="EMBL" id="MFD1248030.1"/>
    </source>
</evidence>
<dbReference type="RefSeq" id="WP_367918580.1">
    <property type="nucleotide sequence ID" value="NZ_BAABAC010000013.1"/>
</dbReference>
<keyword evidence="3" id="KW-0520">NAD</keyword>
<dbReference type="PANTHER" id="PTHR24321:SF8">
    <property type="entry name" value="ESTRADIOL 17-BETA-DEHYDROGENASE 8-RELATED"/>
    <property type="match status" value="1"/>
</dbReference>
<evidence type="ECO:0000256" key="2">
    <source>
        <dbReference type="ARBA" id="ARBA00023002"/>
    </source>
</evidence>
<dbReference type="EC" id="1.1.1.-" evidence="5"/>
<dbReference type="InterPro" id="IPR002347">
    <property type="entry name" value="SDR_fam"/>
</dbReference>
<comment type="similarity">
    <text evidence="1">Belongs to the short-chain dehydrogenases/reductases (SDR) family.</text>
</comment>
<proteinExistence type="inferred from homology"/>
<dbReference type="NCBIfam" id="NF009466">
    <property type="entry name" value="PRK12826.1-2"/>
    <property type="match status" value="1"/>
</dbReference>
<evidence type="ECO:0000256" key="1">
    <source>
        <dbReference type="ARBA" id="ARBA00006484"/>
    </source>
</evidence>
<dbReference type="InterPro" id="IPR057326">
    <property type="entry name" value="KR_dom"/>
</dbReference>
<evidence type="ECO:0000313" key="6">
    <source>
        <dbReference type="Proteomes" id="UP001597229"/>
    </source>
</evidence>
<sequence>MKRFDGQVALVTGGASGIGRASAERLVGEGARVWVLDRDGTQAQAVADELRAAGGSAEGAALDVTDADAFAGLTDEILGREGRIDVLVNNAGVTLAGAVWETTSADWAQVIGVNLTGVFHGIRAVFPAMIKAGRGAIVSTSSDAGLVGWPGQAAYCASKSGVLGLTRASAMDGAAHGVRVNAVCPGFTRTPLVERWIAERPDPAEALREIAAEQPLGRVADPSEIAAAIAFLASDEAGFITGVAFPVDGGVTAR</sequence>
<feature type="domain" description="Ketoreductase" evidence="4">
    <location>
        <begin position="7"/>
        <end position="199"/>
    </location>
</feature>
<dbReference type="GO" id="GO:0016491">
    <property type="term" value="F:oxidoreductase activity"/>
    <property type="evidence" value="ECO:0007669"/>
    <property type="project" value="UniProtKB-KW"/>
</dbReference>
<reference evidence="6" key="1">
    <citation type="journal article" date="2019" name="Int. J. Syst. Evol. Microbiol.">
        <title>The Global Catalogue of Microorganisms (GCM) 10K type strain sequencing project: providing services to taxonomists for standard genome sequencing and annotation.</title>
        <authorList>
            <consortium name="The Broad Institute Genomics Platform"/>
            <consortium name="The Broad Institute Genome Sequencing Center for Infectious Disease"/>
            <person name="Wu L."/>
            <person name="Ma J."/>
        </authorList>
    </citation>
    <scope>NUCLEOTIDE SEQUENCE [LARGE SCALE GENOMIC DNA]</scope>
    <source>
        <strain evidence="6">CCUG 52478</strain>
    </source>
</reference>
<dbReference type="SMART" id="SM00822">
    <property type="entry name" value="PKS_KR"/>
    <property type="match status" value="1"/>
</dbReference>
<dbReference type="EMBL" id="JBHTLX010000012">
    <property type="protein sequence ID" value="MFD1248030.1"/>
    <property type="molecule type" value="Genomic_DNA"/>
</dbReference>
<organism evidence="5 6">
    <name type="scientific">Nocardioides ginsengisoli</name>
    <dbReference type="NCBI Taxonomy" id="363868"/>
    <lineage>
        <taxon>Bacteria</taxon>
        <taxon>Bacillati</taxon>
        <taxon>Actinomycetota</taxon>
        <taxon>Actinomycetes</taxon>
        <taxon>Propionibacteriales</taxon>
        <taxon>Nocardioidaceae</taxon>
        <taxon>Nocardioides</taxon>
    </lineage>
</organism>
<dbReference type="SUPFAM" id="SSF51735">
    <property type="entry name" value="NAD(P)-binding Rossmann-fold domains"/>
    <property type="match status" value="1"/>
</dbReference>
<accession>A0ABW3W0S3</accession>
<protein>
    <submittedName>
        <fullName evidence="5">SDR family NAD(P)-dependent oxidoreductase</fullName>
        <ecNumber evidence="5">1.1.1.-</ecNumber>
    </submittedName>
</protein>
<evidence type="ECO:0000259" key="4">
    <source>
        <dbReference type="SMART" id="SM00822"/>
    </source>
</evidence>
<dbReference type="Gene3D" id="3.40.50.720">
    <property type="entry name" value="NAD(P)-binding Rossmann-like Domain"/>
    <property type="match status" value="1"/>
</dbReference>